<comment type="cofactor">
    <cofactor evidence="10">
        <name>Mg(2+)</name>
        <dbReference type="ChEBI" id="CHEBI:18420"/>
    </cofactor>
    <text evidence="10">Binds 1 Mg(2+) ion per subunit.</text>
</comment>
<feature type="binding site" evidence="10">
    <location>
        <position position="85"/>
    </location>
    <ligand>
        <name>substrate</name>
    </ligand>
</feature>
<feature type="active site" description="Proton acceptor" evidence="10">
    <location>
        <position position="84"/>
    </location>
</feature>
<evidence type="ECO:0000256" key="5">
    <source>
        <dbReference type="ARBA" id="ARBA00022801"/>
    </source>
</evidence>
<keyword evidence="7 10" id="KW-0546">Nucleotide metabolism</keyword>
<dbReference type="InterPro" id="IPR020922">
    <property type="entry name" value="dITP/XTP_pyrophosphatase"/>
</dbReference>
<comment type="catalytic activity">
    <reaction evidence="9 10">
        <text>XTP + H2O = XMP + diphosphate + H(+)</text>
        <dbReference type="Rhea" id="RHEA:28610"/>
        <dbReference type="ChEBI" id="CHEBI:15377"/>
        <dbReference type="ChEBI" id="CHEBI:15378"/>
        <dbReference type="ChEBI" id="CHEBI:33019"/>
        <dbReference type="ChEBI" id="CHEBI:57464"/>
        <dbReference type="ChEBI" id="CHEBI:61314"/>
        <dbReference type="EC" id="3.6.1.66"/>
    </reaction>
</comment>
<dbReference type="GO" id="GO:0005829">
    <property type="term" value="C:cytosol"/>
    <property type="evidence" value="ECO:0007669"/>
    <property type="project" value="TreeGrafter"/>
</dbReference>
<protein>
    <recommendedName>
        <fullName evidence="10">dITP/XTP pyrophosphatase</fullName>
        <ecNumber evidence="10">3.6.1.66</ecNumber>
    </recommendedName>
    <alternativeName>
        <fullName evidence="10">Non-canonical purine NTP pyrophosphatase</fullName>
    </alternativeName>
    <alternativeName>
        <fullName evidence="10">Non-standard purine NTP pyrophosphatase</fullName>
    </alternativeName>
    <alternativeName>
        <fullName evidence="10">Nucleoside-triphosphate diphosphatase</fullName>
    </alternativeName>
    <alternativeName>
        <fullName evidence="10">Nucleoside-triphosphate pyrophosphatase</fullName>
        <shortName evidence="10">NTPase</shortName>
    </alternativeName>
</protein>
<keyword evidence="3 10" id="KW-0479">Metal-binding</keyword>
<sequence length="243" mass="25122">MSPTRDGGIGNRGQCPRLLLATSSKKKIAELRPMLDGLSVELVTPDDMGLDLDPEETGETFEDNARLKALAFARAAVMPALADDSGLEVDALGGAPGVYSKRYAGPDSRDADRIALLLKNLAGVADAQRSARFRCVIALATPDGVVGTRSGVCDGSIGHAPRGENGFGYDPVFLVQGTGRTMAELSANEKNRVSHRGRAAGAARELIEIWLQSGGGPRTGASGDSHAHEGRAGATSDGVGSAL</sequence>
<evidence type="ECO:0000256" key="10">
    <source>
        <dbReference type="HAMAP-Rule" id="MF_01405"/>
    </source>
</evidence>
<comment type="catalytic activity">
    <reaction evidence="8 10">
        <text>dITP + H2O = dIMP + diphosphate + H(+)</text>
        <dbReference type="Rhea" id="RHEA:28342"/>
        <dbReference type="ChEBI" id="CHEBI:15377"/>
        <dbReference type="ChEBI" id="CHEBI:15378"/>
        <dbReference type="ChEBI" id="CHEBI:33019"/>
        <dbReference type="ChEBI" id="CHEBI:61194"/>
        <dbReference type="ChEBI" id="CHEBI:61382"/>
        <dbReference type="EC" id="3.6.1.66"/>
    </reaction>
</comment>
<evidence type="ECO:0000313" key="13">
    <source>
        <dbReference type="EMBL" id="CAA9249579.1"/>
    </source>
</evidence>
<feature type="binding site" evidence="10">
    <location>
        <begin position="195"/>
        <end position="196"/>
    </location>
    <ligand>
        <name>substrate</name>
    </ligand>
</feature>
<keyword evidence="6 10" id="KW-0460">Magnesium</keyword>
<dbReference type="EMBL" id="CADCTC010000122">
    <property type="protein sequence ID" value="CAA9249579.1"/>
    <property type="molecule type" value="Genomic_DNA"/>
</dbReference>
<dbReference type="SUPFAM" id="SSF52972">
    <property type="entry name" value="ITPase-like"/>
    <property type="match status" value="1"/>
</dbReference>
<dbReference type="GO" id="GO:0000166">
    <property type="term" value="F:nucleotide binding"/>
    <property type="evidence" value="ECO:0007669"/>
    <property type="project" value="UniProtKB-KW"/>
</dbReference>
<dbReference type="GO" id="GO:0036222">
    <property type="term" value="F:XTP diphosphatase activity"/>
    <property type="evidence" value="ECO:0007669"/>
    <property type="project" value="UniProtKB-UniRule"/>
</dbReference>
<dbReference type="AlphaFoldDB" id="A0A6J4IDM1"/>
<dbReference type="PANTHER" id="PTHR11067:SF9">
    <property type="entry name" value="INOSINE TRIPHOSPHATE PYROPHOSPHATASE"/>
    <property type="match status" value="1"/>
</dbReference>
<comment type="similarity">
    <text evidence="1 10 11">Belongs to the HAM1 NTPase family.</text>
</comment>
<dbReference type="CDD" id="cd00515">
    <property type="entry name" value="HAM1"/>
    <property type="match status" value="1"/>
</dbReference>
<dbReference type="GO" id="GO:0017111">
    <property type="term" value="F:ribonucleoside triphosphate phosphatase activity"/>
    <property type="evidence" value="ECO:0007669"/>
    <property type="project" value="InterPro"/>
</dbReference>
<comment type="subunit">
    <text evidence="2 10">Homodimer.</text>
</comment>
<keyword evidence="4 10" id="KW-0547">Nucleotide-binding</keyword>
<evidence type="ECO:0000256" key="6">
    <source>
        <dbReference type="ARBA" id="ARBA00022842"/>
    </source>
</evidence>
<feature type="binding site" evidence="10">
    <location>
        <position position="55"/>
    </location>
    <ligand>
        <name>Mg(2+)</name>
        <dbReference type="ChEBI" id="CHEBI:18420"/>
    </ligand>
</feature>
<dbReference type="GO" id="GO:0046872">
    <property type="term" value="F:metal ion binding"/>
    <property type="evidence" value="ECO:0007669"/>
    <property type="project" value="UniProtKB-KW"/>
</dbReference>
<keyword evidence="5 10" id="KW-0378">Hydrolase</keyword>
<dbReference type="GO" id="GO:0035870">
    <property type="term" value="F:dITP diphosphatase activity"/>
    <property type="evidence" value="ECO:0007669"/>
    <property type="project" value="UniProtKB-UniRule"/>
</dbReference>
<feature type="binding site" evidence="10">
    <location>
        <position position="190"/>
    </location>
    <ligand>
        <name>substrate</name>
    </ligand>
</feature>
<comment type="function">
    <text evidence="10">Pyrophosphatase that catalyzes the hydrolysis of nucleoside triphosphates to their monophosphate derivatives, with a high preference for the non-canonical purine nucleotides XTP (xanthosine triphosphate), dITP (deoxyinosine triphosphate) and ITP. Seems to function as a house-cleaning enzyme that removes non-canonical purine nucleotides from the nucleotide pool, thus preventing their incorporation into DNA/RNA and avoiding chromosomal lesions.</text>
</comment>
<evidence type="ECO:0000256" key="11">
    <source>
        <dbReference type="RuleBase" id="RU003781"/>
    </source>
</evidence>
<evidence type="ECO:0000256" key="4">
    <source>
        <dbReference type="ARBA" id="ARBA00022741"/>
    </source>
</evidence>
<proteinExistence type="inferred from homology"/>
<dbReference type="PANTHER" id="PTHR11067">
    <property type="entry name" value="INOSINE TRIPHOSPHATE PYROPHOSPHATASE/HAM1 PROTEIN"/>
    <property type="match status" value="1"/>
</dbReference>
<dbReference type="FunFam" id="3.90.950.10:FF:000001">
    <property type="entry name" value="dITP/XTP pyrophosphatase"/>
    <property type="match status" value="1"/>
</dbReference>
<dbReference type="HAMAP" id="MF_01405">
    <property type="entry name" value="Non_canon_purine_NTPase"/>
    <property type="match status" value="1"/>
</dbReference>
<evidence type="ECO:0000256" key="2">
    <source>
        <dbReference type="ARBA" id="ARBA00011738"/>
    </source>
</evidence>
<reference evidence="13" key="1">
    <citation type="submission" date="2020-02" db="EMBL/GenBank/DDBJ databases">
        <authorList>
            <person name="Meier V. D."/>
        </authorList>
    </citation>
    <scope>NUCLEOTIDE SEQUENCE</scope>
    <source>
        <strain evidence="13">AVDCRST_MAG77</strain>
    </source>
</reference>
<feature type="region of interest" description="Disordered" evidence="12">
    <location>
        <begin position="214"/>
        <end position="243"/>
    </location>
</feature>
<dbReference type="GO" id="GO:0036220">
    <property type="term" value="F:ITP diphosphatase activity"/>
    <property type="evidence" value="ECO:0007669"/>
    <property type="project" value="UniProtKB-UniRule"/>
</dbReference>
<feature type="binding site" evidence="10">
    <location>
        <begin position="22"/>
        <end position="27"/>
    </location>
    <ligand>
        <name>substrate</name>
    </ligand>
</feature>
<dbReference type="Gene3D" id="3.90.950.10">
    <property type="match status" value="1"/>
</dbReference>
<dbReference type="Pfam" id="PF01725">
    <property type="entry name" value="Ham1p_like"/>
    <property type="match status" value="1"/>
</dbReference>
<gene>
    <name evidence="13" type="ORF">AVDCRST_MAG77-2106</name>
</gene>
<organism evidence="13">
    <name type="scientific">uncultured Chloroflexota bacterium</name>
    <dbReference type="NCBI Taxonomy" id="166587"/>
    <lineage>
        <taxon>Bacteria</taxon>
        <taxon>Bacillati</taxon>
        <taxon>Chloroflexota</taxon>
        <taxon>environmental samples</taxon>
    </lineage>
</organism>
<dbReference type="NCBIfam" id="TIGR00042">
    <property type="entry name" value="RdgB/HAM1 family non-canonical purine NTP pyrophosphatase"/>
    <property type="match status" value="1"/>
</dbReference>
<evidence type="ECO:0000256" key="7">
    <source>
        <dbReference type="ARBA" id="ARBA00023080"/>
    </source>
</evidence>
<evidence type="ECO:0000256" key="3">
    <source>
        <dbReference type="ARBA" id="ARBA00022723"/>
    </source>
</evidence>
<feature type="binding site" evidence="10">
    <location>
        <position position="84"/>
    </location>
    <ligand>
        <name>Mg(2+)</name>
        <dbReference type="ChEBI" id="CHEBI:18420"/>
    </ligand>
</feature>
<evidence type="ECO:0000256" key="9">
    <source>
        <dbReference type="ARBA" id="ARBA00052017"/>
    </source>
</evidence>
<evidence type="ECO:0000256" key="1">
    <source>
        <dbReference type="ARBA" id="ARBA00008023"/>
    </source>
</evidence>
<dbReference type="GO" id="GO:0009117">
    <property type="term" value="P:nucleotide metabolic process"/>
    <property type="evidence" value="ECO:0007669"/>
    <property type="project" value="UniProtKB-KW"/>
</dbReference>
<name>A0A6J4IDM1_9CHLR</name>
<dbReference type="EC" id="3.6.1.66" evidence="10"/>
<feature type="binding site" evidence="10">
    <location>
        <begin position="167"/>
        <end position="170"/>
    </location>
    <ligand>
        <name>substrate</name>
    </ligand>
</feature>
<evidence type="ECO:0000256" key="12">
    <source>
        <dbReference type="SAM" id="MobiDB-lite"/>
    </source>
</evidence>
<dbReference type="GO" id="GO:0009146">
    <property type="term" value="P:purine nucleoside triphosphate catabolic process"/>
    <property type="evidence" value="ECO:0007669"/>
    <property type="project" value="UniProtKB-UniRule"/>
</dbReference>
<dbReference type="InterPro" id="IPR002637">
    <property type="entry name" value="RdgB/HAM1"/>
</dbReference>
<comment type="catalytic activity">
    <reaction evidence="10">
        <text>ITP + H2O = IMP + diphosphate + H(+)</text>
        <dbReference type="Rhea" id="RHEA:29399"/>
        <dbReference type="ChEBI" id="CHEBI:15377"/>
        <dbReference type="ChEBI" id="CHEBI:15378"/>
        <dbReference type="ChEBI" id="CHEBI:33019"/>
        <dbReference type="ChEBI" id="CHEBI:58053"/>
        <dbReference type="ChEBI" id="CHEBI:61402"/>
        <dbReference type="EC" id="3.6.1.66"/>
    </reaction>
</comment>
<dbReference type="InterPro" id="IPR029001">
    <property type="entry name" value="ITPase-like_fam"/>
</dbReference>
<evidence type="ECO:0000256" key="8">
    <source>
        <dbReference type="ARBA" id="ARBA00051875"/>
    </source>
</evidence>
<accession>A0A6J4IDM1</accession>